<dbReference type="PANTHER" id="PTHR30547">
    <property type="entry name" value="UNCHARACTERIZED PROTEIN YHCG-RELATED"/>
    <property type="match status" value="1"/>
</dbReference>
<proteinExistence type="predicted"/>
<dbReference type="HOGENOM" id="CLU_923552_0_0_9"/>
<dbReference type="KEGG" id="dhd:Dhaf_2446"/>
<organism evidence="3 4">
    <name type="scientific">Desulfitobacterium hafniense (strain DSM 10664 / DCB-2)</name>
    <dbReference type="NCBI Taxonomy" id="272564"/>
    <lineage>
        <taxon>Bacteria</taxon>
        <taxon>Bacillati</taxon>
        <taxon>Bacillota</taxon>
        <taxon>Clostridia</taxon>
        <taxon>Eubacteriales</taxon>
        <taxon>Desulfitobacteriaceae</taxon>
        <taxon>Desulfitobacterium</taxon>
    </lineage>
</organism>
<dbReference type="AlphaFoldDB" id="B8FU60"/>
<feature type="compositionally biased region" description="Basic and acidic residues" evidence="1">
    <location>
        <begin position="214"/>
        <end position="225"/>
    </location>
</feature>
<protein>
    <recommendedName>
        <fullName evidence="2">YhcG N-terminal domain-containing protein</fullName>
    </recommendedName>
</protein>
<evidence type="ECO:0000256" key="1">
    <source>
        <dbReference type="SAM" id="MobiDB-lite"/>
    </source>
</evidence>
<dbReference type="InterPro" id="IPR041527">
    <property type="entry name" value="YhcG_N"/>
</dbReference>
<dbReference type="EMBL" id="CP001336">
    <property type="protein sequence ID" value="ACL20474.1"/>
    <property type="molecule type" value="Genomic_DNA"/>
</dbReference>
<feature type="compositionally biased region" description="Pro residues" evidence="1">
    <location>
        <begin position="252"/>
        <end position="262"/>
    </location>
</feature>
<feature type="domain" description="YhcG N-terminal" evidence="2">
    <location>
        <begin position="15"/>
        <end position="144"/>
    </location>
</feature>
<gene>
    <name evidence="3" type="ordered locus">Dhaf_2446</name>
</gene>
<accession>B8FU60</accession>
<evidence type="ECO:0000259" key="2">
    <source>
        <dbReference type="Pfam" id="PF17761"/>
    </source>
</evidence>
<dbReference type="InterPro" id="IPR053148">
    <property type="entry name" value="PD-DEXK-like_domain"/>
</dbReference>
<sequence>MKALKNESSLYMEQIASAITDCYESNDKPSNQSLMELYTLIGRCICRQGEKAFVAHLAETLAIRFPLLKGFSLRNLRRMRDFYRTYANAPALMEKAQSLSWTQNAVILECCESDEQRSFYIRLAAAQNLSKLALMKAIQENAFDILCNEESPAENTEPDIAPVSDISSNTGVDTTATVETACAPFVPACEPLRQGGDMPSRAGRLSTAASAWRESNRQAKRKADDDPPPLGVLNQPLPYPPPLRFRTDKMKPPPPQNLPPSVRPQMENLRELFISAIKQNTPAELTRAVLCQNNLCLCTLS</sequence>
<evidence type="ECO:0000313" key="3">
    <source>
        <dbReference type="EMBL" id="ACL20474.1"/>
    </source>
</evidence>
<dbReference type="Pfam" id="PF17761">
    <property type="entry name" value="DUF1016_N"/>
    <property type="match status" value="1"/>
</dbReference>
<evidence type="ECO:0000313" key="4">
    <source>
        <dbReference type="Proteomes" id="UP000007726"/>
    </source>
</evidence>
<name>B8FU60_DESHD</name>
<dbReference type="Proteomes" id="UP000007726">
    <property type="component" value="Chromosome"/>
</dbReference>
<dbReference type="RefSeq" id="WP_015944044.1">
    <property type="nucleotide sequence ID" value="NC_011830.1"/>
</dbReference>
<feature type="region of interest" description="Disordered" evidence="1">
    <location>
        <begin position="192"/>
        <end position="262"/>
    </location>
</feature>
<reference evidence="3 4" key="1">
    <citation type="journal article" date="2012" name="BMC Microbiol.">
        <title>Genome sequence of Desulfitobacterium hafniense DCB-2, a Gram-positive anaerobe capable of dehalogenation and metal reduction.</title>
        <authorList>
            <person name="Kim S.H."/>
            <person name="Harzman C."/>
            <person name="Davis J.K."/>
            <person name="Hutcheson R."/>
            <person name="Broderick J.B."/>
            <person name="Marsh T.L."/>
            <person name="Tiedje J.M."/>
        </authorList>
    </citation>
    <scope>NUCLEOTIDE SEQUENCE [LARGE SCALE GENOMIC DNA]</scope>
    <source>
        <strain evidence="4">DSM 10664 / DCB-2</strain>
    </source>
</reference>
<dbReference type="PANTHER" id="PTHR30547:SF5">
    <property type="entry name" value="NUCLEASE YHCG-RELATED"/>
    <property type="match status" value="1"/>
</dbReference>